<dbReference type="PANTHER" id="PTHR37162:SF11">
    <property type="match status" value="1"/>
</dbReference>
<keyword evidence="1" id="KW-0175">Coiled coil</keyword>
<dbReference type="EMBL" id="JAHWGI010001223">
    <property type="protein sequence ID" value="KAK3925252.1"/>
    <property type="molecule type" value="Genomic_DNA"/>
</dbReference>
<organism evidence="4 5">
    <name type="scientific">Frankliniella fusca</name>
    <dbReference type="NCBI Taxonomy" id="407009"/>
    <lineage>
        <taxon>Eukaryota</taxon>
        <taxon>Metazoa</taxon>
        <taxon>Ecdysozoa</taxon>
        <taxon>Arthropoda</taxon>
        <taxon>Hexapoda</taxon>
        <taxon>Insecta</taxon>
        <taxon>Pterygota</taxon>
        <taxon>Neoptera</taxon>
        <taxon>Paraneoptera</taxon>
        <taxon>Thysanoptera</taxon>
        <taxon>Terebrantia</taxon>
        <taxon>Thripoidea</taxon>
        <taxon>Thripidae</taxon>
        <taxon>Frankliniella</taxon>
    </lineage>
</organism>
<dbReference type="InterPro" id="IPR001214">
    <property type="entry name" value="SET_dom"/>
</dbReference>
<dbReference type="InterPro" id="IPR046341">
    <property type="entry name" value="SET_dom_sf"/>
</dbReference>
<feature type="region of interest" description="Disordered" evidence="2">
    <location>
        <begin position="428"/>
        <end position="451"/>
    </location>
</feature>
<evidence type="ECO:0000256" key="2">
    <source>
        <dbReference type="SAM" id="MobiDB-lite"/>
    </source>
</evidence>
<keyword evidence="4" id="KW-0489">Methyltransferase</keyword>
<comment type="caution">
    <text evidence="4">The sequence shown here is derived from an EMBL/GenBank/DDBJ whole genome shotgun (WGS) entry which is preliminary data.</text>
</comment>
<dbReference type="Proteomes" id="UP001219518">
    <property type="component" value="Unassembled WGS sequence"/>
</dbReference>
<dbReference type="AlphaFoldDB" id="A0AAE1LP64"/>
<dbReference type="SMART" id="SM00317">
    <property type="entry name" value="SET"/>
    <property type="match status" value="1"/>
</dbReference>
<dbReference type="Pfam" id="PF00856">
    <property type="entry name" value="SET"/>
    <property type="match status" value="1"/>
</dbReference>
<feature type="domain" description="SET" evidence="3">
    <location>
        <begin position="1"/>
        <end position="84"/>
    </location>
</feature>
<proteinExistence type="predicted"/>
<dbReference type="GO" id="GO:0008276">
    <property type="term" value="F:protein methyltransferase activity"/>
    <property type="evidence" value="ECO:0007669"/>
    <property type="project" value="UniProtKB-ARBA"/>
</dbReference>
<gene>
    <name evidence="4" type="ORF">KUF71_002638</name>
</gene>
<reference evidence="4" key="1">
    <citation type="submission" date="2021-07" db="EMBL/GenBank/DDBJ databases">
        <authorList>
            <person name="Catto M.A."/>
            <person name="Jacobson A."/>
            <person name="Kennedy G."/>
            <person name="Labadie P."/>
            <person name="Hunt B.G."/>
            <person name="Srinivasan R."/>
        </authorList>
    </citation>
    <scope>NUCLEOTIDE SEQUENCE</scope>
    <source>
        <strain evidence="4">PL_HMW_Pooled</strain>
        <tissue evidence="4">Head</tissue>
    </source>
</reference>
<keyword evidence="5" id="KW-1185">Reference proteome</keyword>
<evidence type="ECO:0000259" key="3">
    <source>
        <dbReference type="PROSITE" id="PS50280"/>
    </source>
</evidence>
<feature type="coiled-coil region" evidence="1">
    <location>
        <begin position="1053"/>
        <end position="1093"/>
    </location>
</feature>
<dbReference type="Gene3D" id="2.170.270.10">
    <property type="entry name" value="SET domain"/>
    <property type="match status" value="1"/>
</dbReference>
<protein>
    <submittedName>
        <fullName evidence="4">N-lysine methyltransferase KMT5A-A</fullName>
    </submittedName>
</protein>
<evidence type="ECO:0000313" key="4">
    <source>
        <dbReference type="EMBL" id="KAK3925252.1"/>
    </source>
</evidence>
<name>A0AAE1LP64_9NEOP</name>
<evidence type="ECO:0000313" key="5">
    <source>
        <dbReference type="Proteomes" id="UP001219518"/>
    </source>
</evidence>
<reference evidence="4" key="2">
    <citation type="journal article" date="2023" name="BMC Genomics">
        <title>Pest status, molecular evolution, and epigenetic factors derived from the genome assembly of Frankliniella fusca, a thysanopteran phytovirus vector.</title>
        <authorList>
            <person name="Catto M.A."/>
            <person name="Labadie P.E."/>
            <person name="Jacobson A.L."/>
            <person name="Kennedy G.G."/>
            <person name="Srinivasan R."/>
            <person name="Hunt B.G."/>
        </authorList>
    </citation>
    <scope>NUCLEOTIDE SEQUENCE</scope>
    <source>
        <strain evidence="4">PL_HMW_Pooled</strain>
    </source>
</reference>
<dbReference type="SUPFAM" id="SSF82199">
    <property type="entry name" value="SET domain"/>
    <property type="match status" value="1"/>
</dbReference>
<dbReference type="GO" id="GO:0008757">
    <property type="term" value="F:S-adenosylmethionine-dependent methyltransferase activity"/>
    <property type="evidence" value="ECO:0007669"/>
    <property type="project" value="UniProtKB-ARBA"/>
</dbReference>
<evidence type="ECO:0000256" key="1">
    <source>
        <dbReference type="SAM" id="Coils"/>
    </source>
</evidence>
<dbReference type="PANTHER" id="PTHR37162">
    <property type="entry name" value="HAT FAMILY DIMERISATION DOMAINCONTAINING PROTEIN-RELATED"/>
    <property type="match status" value="1"/>
</dbReference>
<dbReference type="GO" id="GO:0032259">
    <property type="term" value="P:methylation"/>
    <property type="evidence" value="ECO:0007669"/>
    <property type="project" value="UniProtKB-KW"/>
</dbReference>
<dbReference type="GO" id="GO:0008170">
    <property type="term" value="F:N-methyltransferase activity"/>
    <property type="evidence" value="ECO:0007669"/>
    <property type="project" value="UniProtKB-ARBA"/>
</dbReference>
<dbReference type="PROSITE" id="PS50280">
    <property type="entry name" value="SET"/>
    <property type="match status" value="1"/>
</dbReference>
<accession>A0AAE1LP64</accession>
<sequence>MGKGVVANKIIQSGDFVCQYKGELISAQEGIDATKDDGFYGRLLNHAIRGNLKPRIVAKNETPQILFYATRRIEPGTQLFYNYGEKRKEVIERNPWLKSCMPTTKPKHIESAKVQQPLEVKCSPPFKKRGTELSIATNSESKIASDTKAATFPQVHQVVRNSHVELTSENETLLCTENKDLSRFSNIETSSNPSPLGKYRTYWISQPERSSKIEMERCESHSEIYDQTELPKLATLAHAISSLGNDIEIVKTGYEPNGSLVNLIDKISQSERSSKIEMERCESHSENYDQTELPKLATLAETPIAAALEECNSPKLVTDTDGSKIYVANAISSLGNDIGTMSQPRQTYFSSDWLTDAAFKDVIRADPNNKRVAVCLVCDGKSRVIQLSNMGKQALRSHCSGKKHLQRVQDRNSSLGIGIFAASTSTPVNSMGSGANPDSPSLTTSASEKDATATTVAASSQREADSSHRGLEKYILRDDVTKAEILWDLFSVESHLSLRTAGAAANLFSKMFPDSTIASKMELGRTKVGYNINHGLGPYFQGELVKDINNCDAFVAYFDESLNKCSQQQQMDVAIRFWSASTDEVSTRYLTSEFLGHTTADDLRKAFLSSLKPFNIHKLLQVSMDGPNVNLKFIRELETYLTSIKDPTDPMFLYMGSCGLHVVNNAFKTAFSNVTDWPIVSFIRSLYNLFKDVPSRRADLARESNSRLLPLKFCAVRWLQNKATATRAREMIPNLVSYIHYVESDKKRHIKSFSYYVVKKGVEDKLLPVKLTFFCVLAEEVEPFLKKFQSKEPMAPFLYSELNSVIVSLFSMIVKKDVMEKETSVFSVDLDDPKNLISAKDFKFSFSVKAELRQIKLTDKEMLKLKEDCMRIVTNMCTKLVNKSPLKYKLCKAITFCDPTLIGDYPIRAGGRLESALTIFQDKNWLSGSQCDSILKEFKSLCEKNAVRETFKMYDKSKTRVDHFWKKFVLSFNCSELFWKFIQKVLILSHGNADVERGFSINKEAIVENQLNQSLIAQRQVYGGVQEMGGVCNIMDIPKAMILKVRSSRAMYKEDLDRKKKNKEDTAECEINRKRLKDRVEELKKKKMKILMEKDRELESVQQELDNLL</sequence>
<keyword evidence="4" id="KW-0808">Transferase</keyword>